<comment type="caution">
    <text evidence="3">The sequence shown here is derived from an EMBL/GenBank/DDBJ whole genome shotgun (WGS) entry which is preliminary data.</text>
</comment>
<evidence type="ECO:0000313" key="3">
    <source>
        <dbReference type="EMBL" id="MPM10304.1"/>
    </source>
</evidence>
<feature type="domain" description="Pepco" evidence="2">
    <location>
        <begin position="29"/>
        <end position="100"/>
    </location>
</feature>
<dbReference type="Pfam" id="PF24393">
    <property type="entry name" value="Pepco"/>
    <property type="match status" value="1"/>
</dbReference>
<dbReference type="InterPro" id="IPR056947">
    <property type="entry name" value="Pepco_dom"/>
</dbReference>
<evidence type="ECO:0000256" key="1">
    <source>
        <dbReference type="SAM" id="MobiDB-lite"/>
    </source>
</evidence>
<feature type="compositionally biased region" description="Low complexity" evidence="1">
    <location>
        <begin position="1"/>
        <end position="14"/>
    </location>
</feature>
<reference evidence="3" key="1">
    <citation type="submission" date="2019-08" db="EMBL/GenBank/DDBJ databases">
        <authorList>
            <person name="Kucharzyk K."/>
            <person name="Murdoch R.W."/>
            <person name="Higgins S."/>
            <person name="Loffler F."/>
        </authorList>
    </citation>
    <scope>NUCLEOTIDE SEQUENCE</scope>
</reference>
<gene>
    <name evidence="3" type="ORF">SDC9_56632</name>
</gene>
<proteinExistence type="predicted"/>
<dbReference type="AlphaFoldDB" id="A0A644X839"/>
<protein>
    <recommendedName>
        <fullName evidence="2">Pepco domain-containing protein</fullName>
    </recommendedName>
</protein>
<name>A0A644X839_9ZZZZ</name>
<evidence type="ECO:0000259" key="2">
    <source>
        <dbReference type="Pfam" id="PF24393"/>
    </source>
</evidence>
<organism evidence="3">
    <name type="scientific">bioreactor metagenome</name>
    <dbReference type="NCBI Taxonomy" id="1076179"/>
    <lineage>
        <taxon>unclassified sequences</taxon>
        <taxon>metagenomes</taxon>
        <taxon>ecological metagenomes</taxon>
    </lineage>
</organism>
<dbReference type="EMBL" id="VSSQ01001676">
    <property type="protein sequence ID" value="MPM10304.1"/>
    <property type="molecule type" value="Genomic_DNA"/>
</dbReference>
<sequence>MSENSITIITMSDTTDTKGGLPIRPSFPKQIEISSDELADRMLTFVSNFQRIYDVKPEATDGFYIDEIELSLVINASGGIELIGKATAGMEGGIKVKLKRRKGKD</sequence>
<accession>A0A644X839</accession>
<feature type="region of interest" description="Disordered" evidence="1">
    <location>
        <begin position="1"/>
        <end position="23"/>
    </location>
</feature>